<dbReference type="Gene3D" id="3.30.465.10">
    <property type="match status" value="1"/>
</dbReference>
<evidence type="ECO:0000256" key="1">
    <source>
        <dbReference type="ARBA" id="ARBA00004651"/>
    </source>
</evidence>
<dbReference type="PANTHER" id="PTHR43099">
    <property type="entry name" value="UPF0053 PROTEIN YRKA"/>
    <property type="match status" value="1"/>
</dbReference>
<protein>
    <submittedName>
        <fullName evidence="9">DNA-binding protein</fullName>
    </submittedName>
</protein>
<dbReference type="SUPFAM" id="SSF56176">
    <property type="entry name" value="FAD-binding/transporter-associated domain-like"/>
    <property type="match status" value="1"/>
</dbReference>
<evidence type="ECO:0000256" key="6">
    <source>
        <dbReference type="ARBA" id="ARBA00022989"/>
    </source>
</evidence>
<dbReference type="InterPro" id="IPR005170">
    <property type="entry name" value="Transptr-assoc_dom"/>
</dbReference>
<comment type="subcellular location">
    <subcellularLocation>
        <location evidence="1">Cell membrane</location>
        <topology evidence="1">Multi-pass membrane protein</topology>
    </subcellularLocation>
</comment>
<evidence type="ECO:0000256" key="2">
    <source>
        <dbReference type="ARBA" id="ARBA00006446"/>
    </source>
</evidence>
<dbReference type="Proteomes" id="UP000064921">
    <property type="component" value="Chromosome"/>
</dbReference>
<dbReference type="STRING" id="121719.APZ00_06990"/>
<dbReference type="Gene3D" id="3.10.580.10">
    <property type="entry name" value="CBS-domain"/>
    <property type="match status" value="1"/>
</dbReference>
<evidence type="ECO:0000256" key="8">
    <source>
        <dbReference type="ARBA" id="ARBA00023136"/>
    </source>
</evidence>
<keyword evidence="5" id="KW-0677">Repeat</keyword>
<keyword evidence="9" id="KW-0238">DNA-binding</keyword>
<evidence type="ECO:0000256" key="3">
    <source>
        <dbReference type="ARBA" id="ARBA00022475"/>
    </source>
</evidence>
<dbReference type="SUPFAM" id="SSF54631">
    <property type="entry name" value="CBS-domain pair"/>
    <property type="match status" value="1"/>
</dbReference>
<dbReference type="PROSITE" id="PS51371">
    <property type="entry name" value="CBS"/>
    <property type="match status" value="2"/>
</dbReference>
<dbReference type="PROSITE" id="PS51846">
    <property type="entry name" value="CNNM"/>
    <property type="match status" value="1"/>
</dbReference>
<dbReference type="InterPro" id="IPR016169">
    <property type="entry name" value="FAD-bd_PCMH_sub2"/>
</dbReference>
<dbReference type="Pfam" id="PF01595">
    <property type="entry name" value="CNNM"/>
    <property type="match status" value="1"/>
</dbReference>
<dbReference type="SMART" id="SM01091">
    <property type="entry name" value="CorC_HlyC"/>
    <property type="match status" value="1"/>
</dbReference>
<sequence length="431" mass="46171">MDRAPVYFEIAIVVCLTLLNGVLAMSELAVVSSRPVRLKLLADQGSRGAAVALRLSEDPGRFLSTVQIGITLVGVLSGAFSGATLGARLSGWLLTQGLPPAAADALGVGSVVVAITYMSLIVGELVPKRIALRAPESVAARVAPSMLMLSKISAPLVWLLDRSGRGVLRLLGQQDSAGETVTDEEIRTVLAEAHSAGVIEDEESEMISGVMRLADRTARGLMTPRRDVEVLDLADSPEDIRARLRATARSRLPVRQGSSDEILGVVAVKDVLGAYLDAPDAAIEPLMRNAPAVSDRAGALAVIQTLRKAPAHMVLVYDEYGHFEGIITPGDVLEAVTGVFEQGEEEEPALFQREDGSWLVAGWMPVDEFAAEMGFPLDPDPDYETVAGFVLDTLKYLPSLGESFTAKGWHFEVLDLDGRRVDKLLVRKLEA</sequence>
<evidence type="ECO:0000313" key="9">
    <source>
        <dbReference type="EMBL" id="ALV26858.1"/>
    </source>
</evidence>
<dbReference type="InterPro" id="IPR044751">
    <property type="entry name" value="Ion_transp-like_CBS"/>
</dbReference>
<proteinExistence type="inferred from homology"/>
<evidence type="ECO:0000256" key="4">
    <source>
        <dbReference type="ARBA" id="ARBA00022692"/>
    </source>
</evidence>
<organism evidence="9 10">
    <name type="scientific">Pannonibacter phragmitetus</name>
    <dbReference type="NCBI Taxonomy" id="121719"/>
    <lineage>
        <taxon>Bacteria</taxon>
        <taxon>Pseudomonadati</taxon>
        <taxon>Pseudomonadota</taxon>
        <taxon>Alphaproteobacteria</taxon>
        <taxon>Hyphomicrobiales</taxon>
        <taxon>Stappiaceae</taxon>
        <taxon>Pannonibacter</taxon>
    </lineage>
</organism>
<evidence type="ECO:0000256" key="7">
    <source>
        <dbReference type="ARBA" id="ARBA00023122"/>
    </source>
</evidence>
<dbReference type="GO" id="GO:0005886">
    <property type="term" value="C:plasma membrane"/>
    <property type="evidence" value="ECO:0007669"/>
    <property type="project" value="UniProtKB-SubCell"/>
</dbReference>
<dbReference type="RefSeq" id="WP_050474105.1">
    <property type="nucleotide sequence ID" value="NZ_CP013068.1"/>
</dbReference>
<name>A0A0L0IWC5_9HYPH</name>
<accession>A0A0L0IWC5</accession>
<dbReference type="PATRIC" id="fig|121719.5.peg.934"/>
<dbReference type="KEGG" id="pphr:APZ00_06990"/>
<evidence type="ECO:0000313" key="10">
    <source>
        <dbReference type="Proteomes" id="UP000064921"/>
    </source>
</evidence>
<evidence type="ECO:0000256" key="5">
    <source>
        <dbReference type="ARBA" id="ARBA00022737"/>
    </source>
</evidence>
<dbReference type="InterPro" id="IPR036318">
    <property type="entry name" value="FAD-bd_PCMH-like_sf"/>
</dbReference>
<dbReference type="InterPro" id="IPR002550">
    <property type="entry name" value="CNNM"/>
</dbReference>
<dbReference type="EMBL" id="CP013068">
    <property type="protein sequence ID" value="ALV26858.1"/>
    <property type="molecule type" value="Genomic_DNA"/>
</dbReference>
<keyword evidence="6" id="KW-1133">Transmembrane helix</keyword>
<comment type="similarity">
    <text evidence="2">Belongs to the UPF0053 family. Hemolysin C subfamily.</text>
</comment>
<keyword evidence="7" id="KW-0129">CBS domain</keyword>
<dbReference type="AlphaFoldDB" id="A0A0L0IWC5"/>
<keyword evidence="10" id="KW-1185">Reference proteome</keyword>
<dbReference type="PANTHER" id="PTHR43099:SF5">
    <property type="entry name" value="HLYC_CORC FAMILY TRANSPORTER"/>
    <property type="match status" value="1"/>
</dbReference>
<reference evidence="9 10" key="1">
    <citation type="submission" date="2015-10" db="EMBL/GenBank/DDBJ databases">
        <title>The world's first case of liver abscess caused by Pannonibacter phragmitetus.</title>
        <authorList>
            <person name="Ming D."/>
            <person name="Wang M."/>
            <person name="Zhou Y."/>
            <person name="Jiang T."/>
            <person name="Hu S."/>
        </authorList>
    </citation>
    <scope>NUCLEOTIDE SEQUENCE [LARGE SCALE GENOMIC DNA]</scope>
    <source>
        <strain evidence="9 10">31801</strain>
    </source>
</reference>
<keyword evidence="8" id="KW-0472">Membrane</keyword>
<keyword evidence="4" id="KW-0812">Transmembrane</keyword>
<dbReference type="CDD" id="cd04590">
    <property type="entry name" value="CBS_pair_CorC_HlyC_assoc"/>
    <property type="match status" value="1"/>
</dbReference>
<gene>
    <name evidence="9" type="ORF">APZ00_06990</name>
</gene>
<dbReference type="Pfam" id="PF03471">
    <property type="entry name" value="CorC_HlyC"/>
    <property type="match status" value="1"/>
</dbReference>
<dbReference type="GO" id="GO:0050660">
    <property type="term" value="F:flavin adenine dinucleotide binding"/>
    <property type="evidence" value="ECO:0007669"/>
    <property type="project" value="InterPro"/>
</dbReference>
<dbReference type="InterPro" id="IPR000644">
    <property type="entry name" value="CBS_dom"/>
</dbReference>
<dbReference type="InterPro" id="IPR046342">
    <property type="entry name" value="CBS_dom_sf"/>
</dbReference>
<dbReference type="GO" id="GO:0003677">
    <property type="term" value="F:DNA binding"/>
    <property type="evidence" value="ECO:0007669"/>
    <property type="project" value="UniProtKB-KW"/>
</dbReference>
<keyword evidence="3" id="KW-1003">Cell membrane</keyword>
<dbReference type="eggNOG" id="COG1253">
    <property type="taxonomic scope" value="Bacteria"/>
</dbReference>
<dbReference type="Pfam" id="PF00571">
    <property type="entry name" value="CBS"/>
    <property type="match status" value="2"/>
</dbReference>
<dbReference type="InterPro" id="IPR051676">
    <property type="entry name" value="UPF0053_domain"/>
</dbReference>